<evidence type="ECO:0000256" key="1">
    <source>
        <dbReference type="SAM" id="MobiDB-lite"/>
    </source>
</evidence>
<dbReference type="EMBL" id="KV454001">
    <property type="protein sequence ID" value="ODQ49094.1"/>
    <property type="molecule type" value="Genomic_DNA"/>
</dbReference>
<sequence length="487" mass="54959">MFGYMLFKNGEKNHKAPDEFQKRAREDIENRIRKFKSMEALTQTEGARHSGPLGEDAMDVDGDGDGNSRGISTIAMSAGVSSSSSRSSSVGRVRNKHSASPLVRSLKRSKNSEPASPYSVAVAAAAAAPAYTPALTYGSSPLRQTVAEATVVDSSDECSSIDSGKSGCSLTHASAQQLLLQQQESLQRILSRNSTLQSSLFSSDANSLYTHQSLSTYNTNNTWTLADDASAAANGVLNLNQALPTDFSDYYSPDLEVDKFSNGRPVFTKRPLKDWELNDLRSLLIYPELKPEWNNKVPEIRSPYPNIHFKIQIVPNFVADEQIVQQLARSDIYKEAKFDLELRIKTMRYIVERARLRHKQILIDSFGIDSTKFNEDGLTGDIQYDCYFKFEWRNIIENYLLNLGIEYQCRAEFKSRISKLKKITLEKKSNYAFDKSVRSPLSLKNDLHKKVLLENKTHISEDVRMGIWRDVQSELYKKLNMDGWDVN</sequence>
<dbReference type="Proteomes" id="UP000094455">
    <property type="component" value="Unassembled WGS sequence"/>
</dbReference>
<keyword evidence="3" id="KW-1185">Reference proteome</keyword>
<dbReference type="InterPro" id="IPR035189">
    <property type="entry name" value="Std1/Mth1"/>
</dbReference>
<feature type="region of interest" description="Disordered" evidence="1">
    <location>
        <begin position="35"/>
        <end position="115"/>
    </location>
</feature>
<protein>
    <submittedName>
        <fullName evidence="2">Uncharacterized protein</fullName>
    </submittedName>
</protein>
<dbReference type="GeneID" id="30177133"/>
<dbReference type="STRING" id="763406.A0A1E3NSS4"/>
<accession>A0A1E3NSS4</accession>
<evidence type="ECO:0000313" key="2">
    <source>
        <dbReference type="EMBL" id="ODQ49094.1"/>
    </source>
</evidence>
<dbReference type="Pfam" id="PF17235">
    <property type="entry name" value="STD1"/>
    <property type="match status" value="1"/>
</dbReference>
<name>A0A1E3NSS4_9ASCO</name>
<evidence type="ECO:0000313" key="3">
    <source>
        <dbReference type="Proteomes" id="UP000094455"/>
    </source>
</evidence>
<proteinExistence type="predicted"/>
<dbReference type="OrthoDB" id="4081967at2759"/>
<organism evidence="2 3">
    <name type="scientific">Pichia membranifaciens NRRL Y-2026</name>
    <dbReference type="NCBI Taxonomy" id="763406"/>
    <lineage>
        <taxon>Eukaryota</taxon>
        <taxon>Fungi</taxon>
        <taxon>Dikarya</taxon>
        <taxon>Ascomycota</taxon>
        <taxon>Saccharomycotina</taxon>
        <taxon>Pichiomycetes</taxon>
        <taxon>Pichiales</taxon>
        <taxon>Pichiaceae</taxon>
        <taxon>Pichia</taxon>
    </lineage>
</organism>
<dbReference type="AlphaFoldDB" id="A0A1E3NSS4"/>
<reference evidence="2 3" key="1">
    <citation type="journal article" date="2016" name="Proc. Natl. Acad. Sci. U.S.A.">
        <title>Comparative genomics of biotechnologically important yeasts.</title>
        <authorList>
            <person name="Riley R."/>
            <person name="Haridas S."/>
            <person name="Wolfe K.H."/>
            <person name="Lopes M.R."/>
            <person name="Hittinger C.T."/>
            <person name="Goeker M."/>
            <person name="Salamov A.A."/>
            <person name="Wisecaver J.H."/>
            <person name="Long T.M."/>
            <person name="Calvey C.H."/>
            <person name="Aerts A.L."/>
            <person name="Barry K.W."/>
            <person name="Choi C."/>
            <person name="Clum A."/>
            <person name="Coughlan A.Y."/>
            <person name="Deshpande S."/>
            <person name="Douglass A.P."/>
            <person name="Hanson S.J."/>
            <person name="Klenk H.-P."/>
            <person name="LaButti K.M."/>
            <person name="Lapidus A."/>
            <person name="Lindquist E.A."/>
            <person name="Lipzen A.M."/>
            <person name="Meier-Kolthoff J.P."/>
            <person name="Ohm R.A."/>
            <person name="Otillar R.P."/>
            <person name="Pangilinan J.L."/>
            <person name="Peng Y."/>
            <person name="Rokas A."/>
            <person name="Rosa C.A."/>
            <person name="Scheuner C."/>
            <person name="Sibirny A.A."/>
            <person name="Slot J.C."/>
            <person name="Stielow J.B."/>
            <person name="Sun H."/>
            <person name="Kurtzman C.P."/>
            <person name="Blackwell M."/>
            <person name="Grigoriev I.V."/>
            <person name="Jeffries T.W."/>
        </authorList>
    </citation>
    <scope>NUCLEOTIDE SEQUENCE [LARGE SCALE GENOMIC DNA]</scope>
    <source>
        <strain evidence="2 3">NRRL Y-2026</strain>
    </source>
</reference>
<dbReference type="RefSeq" id="XP_019020207.1">
    <property type="nucleotide sequence ID" value="XM_019160446.1"/>
</dbReference>
<feature type="compositionally biased region" description="Low complexity" evidence="1">
    <location>
        <begin position="79"/>
        <end position="92"/>
    </location>
</feature>
<gene>
    <name evidence="2" type="ORF">PICMEDRAFT_14580</name>
</gene>